<name>A0A392PEY2_9FABA</name>
<evidence type="ECO:0000313" key="3">
    <source>
        <dbReference type="EMBL" id="MCI10364.1"/>
    </source>
</evidence>
<protein>
    <submittedName>
        <fullName evidence="3">TMV resistance protein N</fullName>
    </submittedName>
</protein>
<dbReference type="PANTHER" id="PTHR32009">
    <property type="entry name" value="TMV RESISTANCE PROTEIN N-LIKE"/>
    <property type="match status" value="1"/>
</dbReference>
<dbReference type="PROSITE" id="PS50104">
    <property type="entry name" value="TIR"/>
    <property type="match status" value="1"/>
</dbReference>
<dbReference type="Gene3D" id="3.40.50.10140">
    <property type="entry name" value="Toll/interleukin-1 receptor homology (TIR) domain"/>
    <property type="match status" value="1"/>
</dbReference>
<proteinExistence type="predicted"/>
<dbReference type="AlphaFoldDB" id="A0A392PEY2"/>
<evidence type="ECO:0000313" key="4">
    <source>
        <dbReference type="Proteomes" id="UP000265520"/>
    </source>
</evidence>
<keyword evidence="1" id="KW-0520">NAD</keyword>
<evidence type="ECO:0000256" key="1">
    <source>
        <dbReference type="ARBA" id="ARBA00023027"/>
    </source>
</evidence>
<organism evidence="3 4">
    <name type="scientific">Trifolium medium</name>
    <dbReference type="NCBI Taxonomy" id="97028"/>
    <lineage>
        <taxon>Eukaryota</taxon>
        <taxon>Viridiplantae</taxon>
        <taxon>Streptophyta</taxon>
        <taxon>Embryophyta</taxon>
        <taxon>Tracheophyta</taxon>
        <taxon>Spermatophyta</taxon>
        <taxon>Magnoliopsida</taxon>
        <taxon>eudicotyledons</taxon>
        <taxon>Gunneridae</taxon>
        <taxon>Pentapetalae</taxon>
        <taxon>rosids</taxon>
        <taxon>fabids</taxon>
        <taxon>Fabales</taxon>
        <taxon>Fabaceae</taxon>
        <taxon>Papilionoideae</taxon>
        <taxon>50 kb inversion clade</taxon>
        <taxon>NPAAA clade</taxon>
        <taxon>Hologalegina</taxon>
        <taxon>IRL clade</taxon>
        <taxon>Trifolieae</taxon>
        <taxon>Trifolium</taxon>
    </lineage>
</organism>
<dbReference type="Pfam" id="PF01582">
    <property type="entry name" value="TIR"/>
    <property type="match status" value="1"/>
</dbReference>
<dbReference type="InterPro" id="IPR000157">
    <property type="entry name" value="TIR_dom"/>
</dbReference>
<gene>
    <name evidence="3" type="ORF">A2U01_0031457</name>
</gene>
<feature type="non-terminal residue" evidence="3">
    <location>
        <position position="126"/>
    </location>
</feature>
<dbReference type="InterPro" id="IPR035897">
    <property type="entry name" value="Toll_tir_struct_dom_sf"/>
</dbReference>
<dbReference type="SUPFAM" id="SSF52200">
    <property type="entry name" value="Toll/Interleukin receptor TIR domain"/>
    <property type="match status" value="1"/>
</dbReference>
<accession>A0A392PEY2</accession>
<dbReference type="GO" id="GO:0007165">
    <property type="term" value="P:signal transduction"/>
    <property type="evidence" value="ECO:0007669"/>
    <property type="project" value="InterPro"/>
</dbReference>
<feature type="domain" description="TIR" evidence="2">
    <location>
        <begin position="1"/>
        <end position="126"/>
    </location>
</feature>
<sequence>MSHLYSSLQNAGIYAFRDNDEIQRGDQISISLLQAIGRSRISIVVLSTNYANSRWCMLELEKIMEIGRTKGLVVVPVFYEVDPSEVRHQKGQFGEKFDDLLSKISVDESTKSNWKRDLIDIGGIAG</sequence>
<dbReference type="EMBL" id="LXQA010075946">
    <property type="protein sequence ID" value="MCI10364.1"/>
    <property type="molecule type" value="Genomic_DNA"/>
</dbReference>
<keyword evidence="4" id="KW-1185">Reference proteome</keyword>
<evidence type="ECO:0000259" key="2">
    <source>
        <dbReference type="PROSITE" id="PS50104"/>
    </source>
</evidence>
<dbReference type="SMART" id="SM00255">
    <property type="entry name" value="TIR"/>
    <property type="match status" value="1"/>
</dbReference>
<reference evidence="3 4" key="1">
    <citation type="journal article" date="2018" name="Front. Plant Sci.">
        <title>Red Clover (Trifolium pratense) and Zigzag Clover (T. medium) - A Picture of Genomic Similarities and Differences.</title>
        <authorList>
            <person name="Dluhosova J."/>
            <person name="Istvanek J."/>
            <person name="Nedelnik J."/>
            <person name="Repkova J."/>
        </authorList>
    </citation>
    <scope>NUCLEOTIDE SEQUENCE [LARGE SCALE GENOMIC DNA]</scope>
    <source>
        <strain evidence="4">cv. 10/8</strain>
        <tissue evidence="3">Leaf</tissue>
    </source>
</reference>
<dbReference type="Proteomes" id="UP000265520">
    <property type="component" value="Unassembled WGS sequence"/>
</dbReference>
<dbReference type="PANTHER" id="PTHR32009:SF160">
    <property type="entry name" value="DISEASE RESISTANCE PROTEIN (TIR-NBS-LRR CLASS)"/>
    <property type="match status" value="1"/>
</dbReference>
<comment type="caution">
    <text evidence="3">The sequence shown here is derived from an EMBL/GenBank/DDBJ whole genome shotgun (WGS) entry which is preliminary data.</text>
</comment>